<sequence length="78" mass="8692">MNRKRHLFSSKIAKIVLESEEEDCKQQQVSQEHPKHARLDSGTDIEMATSCAGLFAAEDNLPTCKISVLQPRSHAEGN</sequence>
<evidence type="ECO:0000313" key="1">
    <source>
        <dbReference type="EMBL" id="GBL68959.1"/>
    </source>
</evidence>
<reference evidence="1 3" key="1">
    <citation type="journal article" date="2019" name="Sci. Rep.">
        <title>Orb-weaving spider Araneus ventricosus genome elucidates the spidroin gene catalogue.</title>
        <authorList>
            <person name="Kono N."/>
            <person name="Nakamura H."/>
            <person name="Ohtoshi R."/>
            <person name="Moran D.A.P."/>
            <person name="Shinohara A."/>
            <person name="Yoshida Y."/>
            <person name="Fujiwara M."/>
            <person name="Mori M."/>
            <person name="Tomita M."/>
            <person name="Arakawa K."/>
        </authorList>
    </citation>
    <scope>NUCLEOTIDE SEQUENCE [LARGE SCALE GENOMIC DNA]</scope>
</reference>
<evidence type="ECO:0000313" key="3">
    <source>
        <dbReference type="Proteomes" id="UP000499080"/>
    </source>
</evidence>
<organism evidence="1 3">
    <name type="scientific">Araneus ventricosus</name>
    <name type="common">Orbweaver spider</name>
    <name type="synonym">Epeira ventricosa</name>
    <dbReference type="NCBI Taxonomy" id="182803"/>
    <lineage>
        <taxon>Eukaryota</taxon>
        <taxon>Metazoa</taxon>
        <taxon>Ecdysozoa</taxon>
        <taxon>Arthropoda</taxon>
        <taxon>Chelicerata</taxon>
        <taxon>Arachnida</taxon>
        <taxon>Araneae</taxon>
        <taxon>Araneomorphae</taxon>
        <taxon>Entelegynae</taxon>
        <taxon>Araneoidea</taxon>
        <taxon>Araneidae</taxon>
        <taxon>Araneus</taxon>
    </lineage>
</organism>
<proteinExistence type="predicted"/>
<dbReference type="AlphaFoldDB" id="A0A4Y1ZVG6"/>
<dbReference type="EMBL" id="BGPR01078138">
    <property type="protein sequence ID" value="GBL68959.1"/>
    <property type="molecule type" value="Genomic_DNA"/>
</dbReference>
<evidence type="ECO:0000313" key="2">
    <source>
        <dbReference type="EMBL" id="GBN18861.1"/>
    </source>
</evidence>
<name>A0A4Y1ZVG6_ARAVE</name>
<gene>
    <name evidence="2" type="ORF">AVEN_41209_1</name>
    <name evidence="1" type="ORF">AVEN_91816_1</name>
</gene>
<protein>
    <submittedName>
        <fullName evidence="1">Uncharacterized protein</fullName>
    </submittedName>
</protein>
<accession>A0A4Y1ZVG6</accession>
<dbReference type="Proteomes" id="UP000499080">
    <property type="component" value="Unassembled WGS sequence"/>
</dbReference>
<keyword evidence="3" id="KW-1185">Reference proteome</keyword>
<dbReference type="EMBL" id="BGPR01006419">
    <property type="protein sequence ID" value="GBN18861.1"/>
    <property type="molecule type" value="Genomic_DNA"/>
</dbReference>
<comment type="caution">
    <text evidence="1">The sequence shown here is derived from an EMBL/GenBank/DDBJ whole genome shotgun (WGS) entry which is preliminary data.</text>
</comment>